<reference evidence="1" key="1">
    <citation type="submission" date="2020-02" db="EMBL/GenBank/DDBJ databases">
        <title>Genome sequencing of the panga catfish, Pangasius djambal.</title>
        <authorList>
            <person name="Wen M."/>
            <person name="Zahm M."/>
            <person name="Roques C."/>
            <person name="Cabau C."/>
            <person name="Klopp C."/>
            <person name="Donnadieu C."/>
            <person name="Jouanno E."/>
            <person name="Avarre J.-C."/>
            <person name="Campet M."/>
            <person name="Ha T."/>
            <person name="Dugue R."/>
            <person name="Lampietro C."/>
            <person name="Louis A."/>
            <person name="Herpin A."/>
            <person name="Echchiki A."/>
            <person name="Berthelot C."/>
            <person name="Parey E."/>
            <person name="Roest-Crollius H."/>
            <person name="Braasch I."/>
            <person name="Postlethwait J.H."/>
            <person name="Bobe J."/>
            <person name="Montfort J."/>
            <person name="Bouchez O."/>
            <person name="Begum T."/>
            <person name="Schartl M."/>
            <person name="Gustiano R."/>
            <person name="Guiguen Y."/>
        </authorList>
    </citation>
    <scope>NUCLEOTIDE SEQUENCE</scope>
    <source>
        <strain evidence="1">Pdj_M5554</strain>
    </source>
</reference>
<protein>
    <submittedName>
        <fullName evidence="1">Uncharacterized protein</fullName>
    </submittedName>
</protein>
<sequence length="81" mass="8932">MRLDVGFQPLSLGADVTECRAAFHNLGTSSTLHGNDPQERGCQETEDTFTTQQGTAHSGPSKYAKTMNHALIEIKIFMRHV</sequence>
<evidence type="ECO:0000313" key="2">
    <source>
        <dbReference type="Proteomes" id="UP000830395"/>
    </source>
</evidence>
<name>A0ACC5Z2S6_9TELE</name>
<organism evidence="1 2">
    <name type="scientific">Pangasius djambal</name>
    <dbReference type="NCBI Taxonomy" id="1691987"/>
    <lineage>
        <taxon>Eukaryota</taxon>
        <taxon>Metazoa</taxon>
        <taxon>Chordata</taxon>
        <taxon>Craniata</taxon>
        <taxon>Vertebrata</taxon>
        <taxon>Euteleostomi</taxon>
        <taxon>Actinopterygii</taxon>
        <taxon>Neopterygii</taxon>
        <taxon>Teleostei</taxon>
        <taxon>Ostariophysi</taxon>
        <taxon>Siluriformes</taxon>
        <taxon>Pangasiidae</taxon>
        <taxon>Pangasius</taxon>
    </lineage>
</organism>
<evidence type="ECO:0000313" key="1">
    <source>
        <dbReference type="EMBL" id="MCJ8742435.1"/>
    </source>
</evidence>
<keyword evidence="2" id="KW-1185">Reference proteome</keyword>
<accession>A0ACC5Z2S6</accession>
<dbReference type="Proteomes" id="UP000830395">
    <property type="component" value="Chromosome 17"/>
</dbReference>
<proteinExistence type="predicted"/>
<comment type="caution">
    <text evidence="1">The sequence shown here is derived from an EMBL/GenBank/DDBJ whole genome shotgun (WGS) entry which is preliminary data.</text>
</comment>
<gene>
    <name evidence="1" type="ORF">PDJAM_G00082040</name>
</gene>
<dbReference type="EMBL" id="CM040991">
    <property type="protein sequence ID" value="MCJ8742435.1"/>
    <property type="molecule type" value="Genomic_DNA"/>
</dbReference>